<evidence type="ECO:0000313" key="8">
    <source>
        <dbReference type="EMBL" id="MDP9904969.1"/>
    </source>
</evidence>
<keyword evidence="3 6" id="KW-0812">Transmembrane</keyword>
<accession>A0AAW8DEF3</accession>
<dbReference type="Pfam" id="PF02656">
    <property type="entry name" value="DUF202"/>
    <property type="match status" value="1"/>
</dbReference>
<dbReference type="GO" id="GO:0005886">
    <property type="term" value="C:plasma membrane"/>
    <property type="evidence" value="ECO:0007669"/>
    <property type="project" value="UniProtKB-SubCell"/>
</dbReference>
<feature type="transmembrane region" description="Helical" evidence="6">
    <location>
        <begin position="26"/>
        <end position="43"/>
    </location>
</feature>
<dbReference type="PANTHER" id="PTHR34187:SF2">
    <property type="entry name" value="DUF202 DOMAIN-CONTAINING PROTEIN"/>
    <property type="match status" value="1"/>
</dbReference>
<keyword evidence="4 6" id="KW-1133">Transmembrane helix</keyword>
<sequence>MMREPAWRKTGKTPDYRFSLANERTFLAWIRTSLALLAGAVAIDQLAPNIAPQPVRIVLCVVLSMIGAGLATLAYRRWAQMEAAMRNDQALPFSRVMLLMTIVVAVAAFTFAVLILVAR</sequence>
<reference evidence="8" key="1">
    <citation type="submission" date="2023-07" db="EMBL/GenBank/DDBJ databases">
        <title>Sorghum-associated microbial communities from plants grown in Nebraska, USA.</title>
        <authorList>
            <person name="Schachtman D."/>
        </authorList>
    </citation>
    <scope>NUCLEOTIDE SEQUENCE</scope>
    <source>
        <strain evidence="8">DS1006</strain>
    </source>
</reference>
<dbReference type="RefSeq" id="WP_306972587.1">
    <property type="nucleotide sequence ID" value="NZ_JAUSSX010000005.1"/>
</dbReference>
<comment type="subcellular location">
    <subcellularLocation>
        <location evidence="1">Cell membrane</location>
        <topology evidence="1">Multi-pass membrane protein</topology>
    </subcellularLocation>
</comment>
<evidence type="ECO:0000256" key="6">
    <source>
        <dbReference type="SAM" id="Phobius"/>
    </source>
</evidence>
<evidence type="ECO:0000256" key="3">
    <source>
        <dbReference type="ARBA" id="ARBA00022692"/>
    </source>
</evidence>
<dbReference type="Proteomes" id="UP001242995">
    <property type="component" value="Unassembled WGS sequence"/>
</dbReference>
<dbReference type="InterPro" id="IPR052053">
    <property type="entry name" value="IM_YidH-like"/>
</dbReference>
<keyword evidence="2" id="KW-1003">Cell membrane</keyword>
<evidence type="ECO:0000256" key="1">
    <source>
        <dbReference type="ARBA" id="ARBA00004651"/>
    </source>
</evidence>
<evidence type="ECO:0000256" key="5">
    <source>
        <dbReference type="ARBA" id="ARBA00023136"/>
    </source>
</evidence>
<organism evidence="8 9">
    <name type="scientific">Arthrobacter bambusae</name>
    <dbReference type="NCBI Taxonomy" id="1338426"/>
    <lineage>
        <taxon>Bacteria</taxon>
        <taxon>Bacillati</taxon>
        <taxon>Actinomycetota</taxon>
        <taxon>Actinomycetes</taxon>
        <taxon>Micrococcales</taxon>
        <taxon>Micrococcaceae</taxon>
        <taxon>Arthrobacter</taxon>
    </lineage>
</organism>
<feature type="transmembrane region" description="Helical" evidence="6">
    <location>
        <begin position="55"/>
        <end position="75"/>
    </location>
</feature>
<dbReference type="EMBL" id="JAUSRG010000004">
    <property type="protein sequence ID" value="MDP9904969.1"/>
    <property type="molecule type" value="Genomic_DNA"/>
</dbReference>
<name>A0AAW8DEF3_9MICC</name>
<dbReference type="PANTHER" id="PTHR34187">
    <property type="entry name" value="FGR18P"/>
    <property type="match status" value="1"/>
</dbReference>
<evidence type="ECO:0000313" key="9">
    <source>
        <dbReference type="Proteomes" id="UP001242995"/>
    </source>
</evidence>
<protein>
    <submittedName>
        <fullName evidence="8">Membrane protein</fullName>
    </submittedName>
</protein>
<evidence type="ECO:0000256" key="4">
    <source>
        <dbReference type="ARBA" id="ARBA00022989"/>
    </source>
</evidence>
<dbReference type="InterPro" id="IPR003807">
    <property type="entry name" value="DUF202"/>
</dbReference>
<proteinExistence type="predicted"/>
<feature type="transmembrane region" description="Helical" evidence="6">
    <location>
        <begin position="96"/>
        <end position="118"/>
    </location>
</feature>
<evidence type="ECO:0000256" key="2">
    <source>
        <dbReference type="ARBA" id="ARBA00022475"/>
    </source>
</evidence>
<evidence type="ECO:0000259" key="7">
    <source>
        <dbReference type="Pfam" id="PF02656"/>
    </source>
</evidence>
<keyword evidence="5 6" id="KW-0472">Membrane</keyword>
<gene>
    <name evidence="8" type="ORF">J2S90_001928</name>
</gene>
<comment type="caution">
    <text evidence="8">The sequence shown here is derived from an EMBL/GenBank/DDBJ whole genome shotgun (WGS) entry which is preliminary data.</text>
</comment>
<feature type="domain" description="DUF202" evidence="7">
    <location>
        <begin position="17"/>
        <end position="83"/>
    </location>
</feature>
<dbReference type="AlphaFoldDB" id="A0AAW8DEF3"/>